<dbReference type="EMBL" id="JANBUH010000022">
    <property type="protein sequence ID" value="KAJ2756570.1"/>
    <property type="molecule type" value="Genomic_DNA"/>
</dbReference>
<dbReference type="GO" id="GO:0072666">
    <property type="term" value="P:establishment of protein localization to vacuole"/>
    <property type="evidence" value="ECO:0007669"/>
    <property type="project" value="UniProtKB-ARBA"/>
</dbReference>
<dbReference type="InterPro" id="IPR017916">
    <property type="entry name" value="SB_dom"/>
</dbReference>
<dbReference type="PROSITE" id="PS51312">
    <property type="entry name" value="SB"/>
    <property type="match status" value="1"/>
</dbReference>
<feature type="domain" description="UEV" evidence="10">
    <location>
        <begin position="5"/>
        <end position="147"/>
    </location>
</feature>
<feature type="domain" description="SB" evidence="9">
    <location>
        <begin position="543"/>
        <end position="609"/>
    </location>
</feature>
<comment type="caution">
    <text evidence="11">The sequence shown here is derived from an EMBL/GenBank/DDBJ whole genome shotgun (WGS) entry which is preliminary data.</text>
</comment>
<feature type="compositionally biased region" description="Pro residues" evidence="8">
    <location>
        <begin position="399"/>
        <end position="408"/>
    </location>
</feature>
<feature type="region of interest" description="Disordered" evidence="8">
    <location>
        <begin position="214"/>
        <end position="253"/>
    </location>
</feature>
<dbReference type="SUPFAM" id="SSF140111">
    <property type="entry name" value="Endosomal sorting complex assembly domain"/>
    <property type="match status" value="1"/>
</dbReference>
<keyword evidence="6" id="KW-0175">Coiled coil</keyword>
<reference evidence="11" key="1">
    <citation type="submission" date="2022-07" db="EMBL/GenBank/DDBJ databases">
        <title>Phylogenomic reconstructions and comparative analyses of Kickxellomycotina fungi.</title>
        <authorList>
            <person name="Reynolds N.K."/>
            <person name="Stajich J.E."/>
            <person name="Barry K."/>
            <person name="Grigoriev I.V."/>
            <person name="Crous P."/>
            <person name="Smith M.E."/>
        </authorList>
    </citation>
    <scope>NUCLEOTIDE SEQUENCE</scope>
    <source>
        <strain evidence="11">BCRC 34297</strain>
    </source>
</reference>
<protein>
    <submittedName>
        <fullName evidence="11">Suppressor protein stp22 of temperature-sensitive alpha-factor receptor and arginine permease</fullName>
    </submittedName>
</protein>
<evidence type="ECO:0000313" key="11">
    <source>
        <dbReference type="EMBL" id="KAJ2756570.1"/>
    </source>
</evidence>
<comment type="subcellular location">
    <subcellularLocation>
        <location evidence="1">Endosome</location>
    </subcellularLocation>
</comment>
<dbReference type="OrthoDB" id="306304at2759"/>
<evidence type="ECO:0000256" key="7">
    <source>
        <dbReference type="PROSITE-ProRule" id="PRU00644"/>
    </source>
</evidence>
<gene>
    <name evidence="11" type="primary">STP22</name>
    <name evidence="11" type="ORF">GGI19_000722</name>
</gene>
<dbReference type="GO" id="GO:0043130">
    <property type="term" value="F:ubiquitin binding"/>
    <property type="evidence" value="ECO:0007669"/>
    <property type="project" value="TreeGrafter"/>
</dbReference>
<dbReference type="GO" id="GO:0000813">
    <property type="term" value="C:ESCRT I complex"/>
    <property type="evidence" value="ECO:0007669"/>
    <property type="project" value="TreeGrafter"/>
</dbReference>
<dbReference type="PANTHER" id="PTHR23306:SF3">
    <property type="entry name" value="TUMOR SUPPRESSOR PROTEIN 101"/>
    <property type="match status" value="1"/>
</dbReference>
<proteinExistence type="inferred from homology"/>
<evidence type="ECO:0000256" key="4">
    <source>
        <dbReference type="ARBA" id="ARBA00022753"/>
    </source>
</evidence>
<keyword evidence="12" id="KW-1185">Reference proteome</keyword>
<evidence type="ECO:0000256" key="3">
    <source>
        <dbReference type="ARBA" id="ARBA00022448"/>
    </source>
</evidence>
<feature type="compositionally biased region" description="Polar residues" evidence="8">
    <location>
        <begin position="347"/>
        <end position="374"/>
    </location>
</feature>
<dbReference type="InterPro" id="IPR052070">
    <property type="entry name" value="ESCRT-I_UEV_domain"/>
</dbReference>
<evidence type="ECO:0000256" key="6">
    <source>
        <dbReference type="ARBA" id="ARBA00023054"/>
    </source>
</evidence>
<evidence type="ECO:0000256" key="1">
    <source>
        <dbReference type="ARBA" id="ARBA00004177"/>
    </source>
</evidence>
<dbReference type="PROSITE" id="PS51322">
    <property type="entry name" value="UEV"/>
    <property type="match status" value="1"/>
</dbReference>
<comment type="similarity">
    <text evidence="2">Belongs to the ubiquitin-conjugating enzyme family. UEV subfamily.</text>
</comment>
<keyword evidence="5 7" id="KW-0653">Protein transport</keyword>
<accession>A0A9W8GYV2</accession>
<dbReference type="Proteomes" id="UP001140011">
    <property type="component" value="Unassembled WGS sequence"/>
</dbReference>
<evidence type="ECO:0000256" key="5">
    <source>
        <dbReference type="ARBA" id="ARBA00022927"/>
    </source>
</evidence>
<evidence type="ECO:0000259" key="10">
    <source>
        <dbReference type="PROSITE" id="PS51322"/>
    </source>
</evidence>
<feature type="region of interest" description="Disordered" evidence="8">
    <location>
        <begin position="295"/>
        <end position="381"/>
    </location>
</feature>
<organism evidence="11 12">
    <name type="scientific">Coemansia pectinata</name>
    <dbReference type="NCBI Taxonomy" id="1052879"/>
    <lineage>
        <taxon>Eukaryota</taxon>
        <taxon>Fungi</taxon>
        <taxon>Fungi incertae sedis</taxon>
        <taxon>Zoopagomycota</taxon>
        <taxon>Kickxellomycotina</taxon>
        <taxon>Kickxellomycetes</taxon>
        <taxon>Kickxellales</taxon>
        <taxon>Kickxellaceae</taxon>
        <taxon>Coemansia</taxon>
    </lineage>
</organism>
<feature type="region of interest" description="Disordered" evidence="8">
    <location>
        <begin position="397"/>
        <end position="443"/>
    </location>
</feature>
<dbReference type="InterPro" id="IPR037202">
    <property type="entry name" value="ESCRT_assembly_dom"/>
</dbReference>
<dbReference type="InterPro" id="IPR016135">
    <property type="entry name" value="UBQ-conjugating_enzyme/RWD"/>
</dbReference>
<dbReference type="InterPro" id="IPR008883">
    <property type="entry name" value="UEV_N"/>
</dbReference>
<feature type="compositionally biased region" description="Polar residues" evidence="8">
    <location>
        <begin position="241"/>
        <end position="253"/>
    </location>
</feature>
<dbReference type="SUPFAM" id="SSF54495">
    <property type="entry name" value="UBC-like"/>
    <property type="match status" value="1"/>
</dbReference>
<evidence type="ECO:0000256" key="8">
    <source>
        <dbReference type="SAM" id="MobiDB-lite"/>
    </source>
</evidence>
<evidence type="ECO:0000259" key="9">
    <source>
        <dbReference type="PROSITE" id="PS51312"/>
    </source>
</evidence>
<dbReference type="CDD" id="cd11685">
    <property type="entry name" value="UEV_TSG101-like"/>
    <property type="match status" value="1"/>
</dbReference>
<dbReference type="GO" id="GO:0015031">
    <property type="term" value="P:protein transport"/>
    <property type="evidence" value="ECO:0007669"/>
    <property type="project" value="UniProtKB-UniRule"/>
</dbReference>
<dbReference type="PANTHER" id="PTHR23306">
    <property type="entry name" value="TUMOR SUSCEPTIBILITY GENE 101 PROTEIN-RELATED"/>
    <property type="match status" value="1"/>
</dbReference>
<dbReference type="Pfam" id="PF05743">
    <property type="entry name" value="UEV"/>
    <property type="match status" value="1"/>
</dbReference>
<evidence type="ECO:0000313" key="12">
    <source>
        <dbReference type="Proteomes" id="UP001140011"/>
    </source>
</evidence>
<dbReference type="Gene3D" id="6.10.140.820">
    <property type="match status" value="1"/>
</dbReference>
<sequence length="609" mass="65415">MSMDATRQWLLENTKNRFHSPQRVYGLVVSALSEYRSLQPKLAEYVGEDKRRQALLCLHGTLPVVFNGATFNIPVVFWFPQRFPEHPPLAYVTPTRTMVVKVSKHVDERGRIYHPYLADWSDTSALGELFRNLIGIFSAEPPVYSRPPGHTPVTMSPAMGPPSPALGSMSATTLPLGVPVSMAASQQQDSVSMSMSMPHVSFAAPQNLGAVRPMTSAESDLASVHAGAPTPSGHTTVAPKAQTSDSANASADSIEQDLGRISLDPHPQVTPVSATPTVTNELAHVQSPQQQEYKFNPVAGRPPIPMLSPVAADTSKFSDQSMSPLPAEQEAASPNVAATNLGGYPSPTASNRVRPSTADTASASINEQSNQSQPELHEQAAVAAATAAAELKATMAVPVAPPPPPEPSTEPDTPVTATASVTRPPAPKSPVTSSLLDSEPMDDPKKRLIGYQIAIYDRVTEAVDKSREKHTRLNKELLDQSANLNSGAGVIAEERRQLLDSQRQLSSNISVLEKKLNELNEKKAEFPDAANVTDVRLAFRGQTPAMEQLFDLAGEIAAIDDTLYVLGKALNDGKLSIATYMRQVRKLAQQQFMAKALALKIRGLCALDG</sequence>
<keyword evidence="3 7" id="KW-0813">Transport</keyword>
<keyword evidence="11" id="KW-0675">Receptor</keyword>
<name>A0A9W8GYV2_9FUNG</name>
<dbReference type="Pfam" id="PF09454">
    <property type="entry name" value="Vps23_core"/>
    <property type="match status" value="1"/>
</dbReference>
<dbReference type="GO" id="GO:0043162">
    <property type="term" value="P:ubiquitin-dependent protein catabolic process via the multivesicular body sorting pathway"/>
    <property type="evidence" value="ECO:0007669"/>
    <property type="project" value="UniProtKB-ARBA"/>
</dbReference>
<dbReference type="Gene3D" id="3.10.110.10">
    <property type="entry name" value="Ubiquitin Conjugating Enzyme"/>
    <property type="match status" value="1"/>
</dbReference>
<evidence type="ECO:0000256" key="2">
    <source>
        <dbReference type="ARBA" id="ARBA00009594"/>
    </source>
</evidence>
<dbReference type="AlphaFoldDB" id="A0A9W8GYV2"/>
<keyword evidence="4" id="KW-0967">Endosome</keyword>